<dbReference type="EMBL" id="CAICTM010000162">
    <property type="protein sequence ID" value="CAB9503347.1"/>
    <property type="molecule type" value="Genomic_DNA"/>
</dbReference>
<dbReference type="OrthoDB" id="47494at2759"/>
<dbReference type="InterPro" id="IPR036188">
    <property type="entry name" value="FAD/NAD-bd_sf"/>
</dbReference>
<dbReference type="InterPro" id="IPR002938">
    <property type="entry name" value="FAD-bd"/>
</dbReference>
<dbReference type="InterPro" id="IPR006076">
    <property type="entry name" value="FAD-dep_OxRdtase"/>
</dbReference>
<comment type="caution">
    <text evidence="5">The sequence shown here is derived from an EMBL/GenBank/DDBJ whole genome shotgun (WGS) entry which is preliminary data.</text>
</comment>
<accession>A0A9N8DII7</accession>
<keyword evidence="2 5" id="KW-0503">Monooxygenase</keyword>
<sequence>MAKKTAIVIGAGPSGLATALGLAKRNNYHVHLVEKHSSFPSVGANFGISANGIKALREICSDTAKDLEEIGITTPYGSLLFLWYDFRDALLKAVRQLEDQITLHLGESIAELDDNDDTVTAKFESGLQLQGNLLIGADGVHSTVRSLLDMPPCTPTGQTIFRGNICVKEKSNPLHYLLEKGMAPIPNRVYKDGIFVLALSFHSKLPGRIGWVVSTRLPVDETTTPLTLLEGRVEDAEEWTMLQQVFTQSDPSHLKPQSQTKVLDFSASIEQCGWSQKGLYPHTSLVGDAAHAMRPTDGLGCSMALEDVVVLCRHLLESEDIAKSLSDFEEERIPRVLKVHANQGERYQARIERKEVPPWTTEFKEWLLNGV</sequence>
<dbReference type="Gene3D" id="3.50.50.60">
    <property type="entry name" value="FAD/NAD(P)-binding domain"/>
    <property type="match status" value="1"/>
</dbReference>
<dbReference type="PANTHER" id="PTHR13789:SF309">
    <property type="entry name" value="PUTATIVE (AFU_ORTHOLOGUE AFUA_6G14510)-RELATED"/>
    <property type="match status" value="1"/>
</dbReference>
<feature type="domain" description="FAD dependent oxidoreductase" evidence="3">
    <location>
        <begin position="7"/>
        <end position="78"/>
    </location>
</feature>
<dbReference type="Proteomes" id="UP001153069">
    <property type="component" value="Unassembled WGS sequence"/>
</dbReference>
<feature type="domain" description="FAD-binding" evidence="4">
    <location>
        <begin position="101"/>
        <end position="339"/>
    </location>
</feature>
<name>A0A9N8DII7_9STRA</name>
<dbReference type="GO" id="GO:0004497">
    <property type="term" value="F:monooxygenase activity"/>
    <property type="evidence" value="ECO:0007669"/>
    <property type="project" value="UniProtKB-KW"/>
</dbReference>
<dbReference type="PRINTS" id="PR00420">
    <property type="entry name" value="RNGMNOXGNASE"/>
</dbReference>
<dbReference type="InterPro" id="IPR050493">
    <property type="entry name" value="FAD-dep_Monooxygenase_BioMet"/>
</dbReference>
<dbReference type="Pfam" id="PF01266">
    <property type="entry name" value="DAO"/>
    <property type="match status" value="1"/>
</dbReference>
<evidence type="ECO:0000259" key="3">
    <source>
        <dbReference type="Pfam" id="PF01266"/>
    </source>
</evidence>
<evidence type="ECO:0000256" key="1">
    <source>
        <dbReference type="ARBA" id="ARBA00023002"/>
    </source>
</evidence>
<evidence type="ECO:0000256" key="2">
    <source>
        <dbReference type="ARBA" id="ARBA00023033"/>
    </source>
</evidence>
<dbReference type="Pfam" id="PF01494">
    <property type="entry name" value="FAD_binding_3"/>
    <property type="match status" value="1"/>
</dbReference>
<organism evidence="5 6">
    <name type="scientific">Seminavis robusta</name>
    <dbReference type="NCBI Taxonomy" id="568900"/>
    <lineage>
        <taxon>Eukaryota</taxon>
        <taxon>Sar</taxon>
        <taxon>Stramenopiles</taxon>
        <taxon>Ochrophyta</taxon>
        <taxon>Bacillariophyta</taxon>
        <taxon>Bacillariophyceae</taxon>
        <taxon>Bacillariophycidae</taxon>
        <taxon>Naviculales</taxon>
        <taxon>Naviculaceae</taxon>
        <taxon>Seminavis</taxon>
    </lineage>
</organism>
<keyword evidence="6" id="KW-1185">Reference proteome</keyword>
<reference evidence="5" key="1">
    <citation type="submission" date="2020-06" db="EMBL/GenBank/DDBJ databases">
        <authorList>
            <consortium name="Plant Systems Biology data submission"/>
        </authorList>
    </citation>
    <scope>NUCLEOTIDE SEQUENCE</scope>
    <source>
        <strain evidence="5">D6</strain>
    </source>
</reference>
<gene>
    <name evidence="5" type="ORF">SEMRO_163_G073110.1</name>
</gene>
<evidence type="ECO:0000313" key="5">
    <source>
        <dbReference type="EMBL" id="CAB9503347.1"/>
    </source>
</evidence>
<evidence type="ECO:0000259" key="4">
    <source>
        <dbReference type="Pfam" id="PF01494"/>
    </source>
</evidence>
<protein>
    <submittedName>
        <fullName evidence="5">FAD-dependent monooxygenase DEP2</fullName>
    </submittedName>
</protein>
<keyword evidence="1" id="KW-0560">Oxidoreductase</keyword>
<dbReference type="AlphaFoldDB" id="A0A9N8DII7"/>
<proteinExistence type="predicted"/>
<dbReference type="GO" id="GO:0071949">
    <property type="term" value="F:FAD binding"/>
    <property type="evidence" value="ECO:0007669"/>
    <property type="project" value="InterPro"/>
</dbReference>
<evidence type="ECO:0000313" key="6">
    <source>
        <dbReference type="Proteomes" id="UP001153069"/>
    </source>
</evidence>
<dbReference type="PANTHER" id="PTHR13789">
    <property type="entry name" value="MONOOXYGENASE"/>
    <property type="match status" value="1"/>
</dbReference>
<dbReference type="SUPFAM" id="SSF51905">
    <property type="entry name" value="FAD/NAD(P)-binding domain"/>
    <property type="match status" value="1"/>
</dbReference>